<evidence type="ECO:0000256" key="1">
    <source>
        <dbReference type="SAM" id="MobiDB-lite"/>
    </source>
</evidence>
<dbReference type="PANTHER" id="PTHR30469:SF15">
    <property type="entry name" value="HLYD FAMILY OF SECRETION PROTEINS"/>
    <property type="match status" value="1"/>
</dbReference>
<keyword evidence="2" id="KW-0472">Membrane</keyword>
<reference evidence="3 4" key="1">
    <citation type="submission" date="2024-09" db="EMBL/GenBank/DDBJ databases">
        <authorList>
            <person name="Sun Q."/>
            <person name="Mori K."/>
        </authorList>
    </citation>
    <scope>NUCLEOTIDE SEQUENCE [LARGE SCALE GENOMIC DNA]</scope>
    <source>
        <strain evidence="3 4">CICC 10874</strain>
    </source>
</reference>
<comment type="caution">
    <text evidence="3">The sequence shown here is derived from an EMBL/GenBank/DDBJ whole genome shotgun (WGS) entry which is preliminary data.</text>
</comment>
<feature type="region of interest" description="Disordered" evidence="1">
    <location>
        <begin position="114"/>
        <end position="138"/>
    </location>
</feature>
<dbReference type="RefSeq" id="WP_376980412.1">
    <property type="nucleotide sequence ID" value="NZ_JBHLSV010000011.1"/>
</dbReference>
<feature type="region of interest" description="Disordered" evidence="1">
    <location>
        <begin position="216"/>
        <end position="243"/>
    </location>
</feature>
<dbReference type="EMBL" id="JBHLSV010000011">
    <property type="protein sequence ID" value="MFC0674376.1"/>
    <property type="molecule type" value="Genomic_DNA"/>
</dbReference>
<dbReference type="PANTHER" id="PTHR30469">
    <property type="entry name" value="MULTIDRUG RESISTANCE PROTEIN MDTA"/>
    <property type="match status" value="1"/>
</dbReference>
<keyword evidence="2" id="KW-1133">Transmembrane helix</keyword>
<proteinExistence type="predicted"/>
<accession>A0ABV6RBK6</accession>
<keyword evidence="2" id="KW-0812">Transmembrane</keyword>
<evidence type="ECO:0000313" key="3">
    <source>
        <dbReference type="EMBL" id="MFC0674376.1"/>
    </source>
</evidence>
<gene>
    <name evidence="3" type="ORF">ACFFF6_10465</name>
</gene>
<protein>
    <submittedName>
        <fullName evidence="3">Efflux RND transporter periplasmic adaptor subunit</fullName>
    </submittedName>
</protein>
<name>A0ABV6RBK6_9MICO</name>
<evidence type="ECO:0000313" key="4">
    <source>
        <dbReference type="Proteomes" id="UP001589793"/>
    </source>
</evidence>
<feature type="transmembrane region" description="Helical" evidence="2">
    <location>
        <begin position="7"/>
        <end position="29"/>
    </location>
</feature>
<keyword evidence="4" id="KW-1185">Reference proteome</keyword>
<dbReference type="Proteomes" id="UP001589793">
    <property type="component" value="Unassembled WGS sequence"/>
</dbReference>
<dbReference type="Gene3D" id="2.40.50.100">
    <property type="match status" value="1"/>
</dbReference>
<sequence>METIRRYVFPIVWMAIFALIALALGKMAFFSGGEGIAQPGDEITPNVSFDEYAMVPAQRGDIASVLELAGTVRADEGEKIVAADAGEINKIWVEDGDRIEEGARVLQVRVAQEPEAPAPAAPELDENGQPLPAPEPEEQETKYRYYTLHAKDSGTVEDLGVTVGQQLSVGDQVGMLSPGTYSIVADLTPEQQLSLLDLEVKATAALPTAAEPIVCEGSSIDEKQGGGESPRPTGGEEGMGEIDPAAETPAAASAQLLCPVPDGTKIVPGLSVDVSVDLGSRTGVLTVPTTAVEGELADGAVYLLDPATGEPVRTEVVLGLRGDGIVEIAEGLEEGQEVLQFVPGVDNPEDGMYGEGMEVW</sequence>
<evidence type="ECO:0000256" key="2">
    <source>
        <dbReference type="SAM" id="Phobius"/>
    </source>
</evidence>
<dbReference type="Gene3D" id="2.40.420.20">
    <property type="match status" value="1"/>
</dbReference>
<organism evidence="3 4">
    <name type="scientific">Brachybacterium hainanense</name>
    <dbReference type="NCBI Taxonomy" id="1541174"/>
    <lineage>
        <taxon>Bacteria</taxon>
        <taxon>Bacillati</taxon>
        <taxon>Actinomycetota</taxon>
        <taxon>Actinomycetes</taxon>
        <taxon>Micrococcales</taxon>
        <taxon>Dermabacteraceae</taxon>
        <taxon>Brachybacterium</taxon>
    </lineage>
</organism>